<dbReference type="Proteomes" id="UP000430272">
    <property type="component" value="Unassembled WGS sequence"/>
</dbReference>
<protein>
    <recommendedName>
        <fullName evidence="4">Sugar transporter</fullName>
    </recommendedName>
</protein>
<feature type="transmembrane region" description="Helical" evidence="1">
    <location>
        <begin position="87"/>
        <end position="106"/>
    </location>
</feature>
<sequence length="145" mass="16289">MDRRVGAPWHLWVVGVVTLLWNAIGAADFVFSNLRSPFWFEAMQYPPAGIAYLDAFPFWARLAWGMGTIGAFLGSLLLLFRSRLAVIAFALSLVGILLTTIYEAGAVMPPELEALQPAWFPILLWSVAVFLLIYSWSMRRKGVLR</sequence>
<dbReference type="AlphaFoldDB" id="A0A844Y809"/>
<dbReference type="EMBL" id="WTYD01000001">
    <property type="protein sequence ID" value="MXO53966.1"/>
    <property type="molecule type" value="Genomic_DNA"/>
</dbReference>
<gene>
    <name evidence="2" type="ORF">GRI47_08085</name>
</gene>
<accession>A0A844Y809</accession>
<keyword evidence="1" id="KW-0472">Membrane</keyword>
<feature type="transmembrane region" description="Helical" evidence="1">
    <location>
        <begin position="12"/>
        <end position="31"/>
    </location>
</feature>
<keyword evidence="1" id="KW-0812">Transmembrane</keyword>
<feature type="transmembrane region" description="Helical" evidence="1">
    <location>
        <begin position="62"/>
        <end position="80"/>
    </location>
</feature>
<evidence type="ECO:0000313" key="2">
    <source>
        <dbReference type="EMBL" id="MXO53966.1"/>
    </source>
</evidence>
<comment type="caution">
    <text evidence="2">The sequence shown here is derived from an EMBL/GenBank/DDBJ whole genome shotgun (WGS) entry which is preliminary data.</text>
</comment>
<proteinExistence type="predicted"/>
<dbReference type="RefSeq" id="WP_160660763.1">
    <property type="nucleotide sequence ID" value="NZ_BAABDV010000001.1"/>
</dbReference>
<organism evidence="2 3">
    <name type="scientific">Qipengyuania pelagi</name>
    <dbReference type="NCBI Taxonomy" id="994320"/>
    <lineage>
        <taxon>Bacteria</taxon>
        <taxon>Pseudomonadati</taxon>
        <taxon>Pseudomonadota</taxon>
        <taxon>Alphaproteobacteria</taxon>
        <taxon>Sphingomonadales</taxon>
        <taxon>Erythrobacteraceae</taxon>
        <taxon>Qipengyuania</taxon>
    </lineage>
</organism>
<keyword evidence="3" id="KW-1185">Reference proteome</keyword>
<evidence type="ECO:0000313" key="3">
    <source>
        <dbReference type="Proteomes" id="UP000430272"/>
    </source>
</evidence>
<dbReference type="OrthoDB" id="5801787at2"/>
<evidence type="ECO:0000256" key="1">
    <source>
        <dbReference type="SAM" id="Phobius"/>
    </source>
</evidence>
<feature type="transmembrane region" description="Helical" evidence="1">
    <location>
        <begin position="118"/>
        <end position="136"/>
    </location>
</feature>
<name>A0A844Y809_9SPHN</name>
<keyword evidence="1" id="KW-1133">Transmembrane helix</keyword>
<reference evidence="2 3" key="1">
    <citation type="submission" date="2019-12" db="EMBL/GenBank/DDBJ databases">
        <title>Genomic-based taxomic classification of the family Erythrobacteraceae.</title>
        <authorList>
            <person name="Xu L."/>
        </authorList>
    </citation>
    <scope>NUCLEOTIDE SEQUENCE [LARGE SCALE GENOMIC DNA]</scope>
    <source>
        <strain evidence="2 3">JCM 17468</strain>
    </source>
</reference>
<evidence type="ECO:0008006" key="4">
    <source>
        <dbReference type="Google" id="ProtNLM"/>
    </source>
</evidence>